<protein>
    <submittedName>
        <fullName evidence="1">34661_t:CDS:1</fullName>
    </submittedName>
</protein>
<organism evidence="1 2">
    <name type="scientific">Racocetra persica</name>
    <dbReference type="NCBI Taxonomy" id="160502"/>
    <lineage>
        <taxon>Eukaryota</taxon>
        <taxon>Fungi</taxon>
        <taxon>Fungi incertae sedis</taxon>
        <taxon>Mucoromycota</taxon>
        <taxon>Glomeromycotina</taxon>
        <taxon>Glomeromycetes</taxon>
        <taxon>Diversisporales</taxon>
        <taxon>Gigasporaceae</taxon>
        <taxon>Racocetra</taxon>
    </lineage>
</organism>
<proteinExistence type="predicted"/>
<feature type="non-terminal residue" evidence="1">
    <location>
        <position position="1"/>
    </location>
</feature>
<name>A0ACA9NBH6_9GLOM</name>
<sequence>NYSTNYSTMTSPETLVEKGYATVGGKHRIDKAENFKIYYEIHGKGSNRLFFIMGLNTTSASWEYQVRYFGKHPDYQVCIFDNRGVGTSQMAQDAVDLMDHHGWTENIHVIGISMGGMIAQELVLLKPEYVKSLCLTSTTAGMTVPPIAAITTIPRLLLINDPRTKINTVIKIMFSKEWLAAPAPPGSPYKNNEEHMVEDMCSRIKRSRLQPANGAIGQIAASLFHYVSPTRLQKIRNSIPQILVITGSWDNFVRPNNSFYLAEQLQADFEYWEGCGHIPCGEQIERYNTLLENHFKKAGLIHS</sequence>
<accession>A0ACA9NBH6</accession>
<keyword evidence="2" id="KW-1185">Reference proteome</keyword>
<evidence type="ECO:0000313" key="1">
    <source>
        <dbReference type="EMBL" id="CAG8641258.1"/>
    </source>
</evidence>
<comment type="caution">
    <text evidence="1">The sequence shown here is derived from an EMBL/GenBank/DDBJ whole genome shotgun (WGS) entry which is preliminary data.</text>
</comment>
<reference evidence="1" key="1">
    <citation type="submission" date="2021-06" db="EMBL/GenBank/DDBJ databases">
        <authorList>
            <person name="Kallberg Y."/>
            <person name="Tangrot J."/>
            <person name="Rosling A."/>
        </authorList>
    </citation>
    <scope>NUCLEOTIDE SEQUENCE</scope>
    <source>
        <strain evidence="1">MA461A</strain>
    </source>
</reference>
<evidence type="ECO:0000313" key="2">
    <source>
        <dbReference type="Proteomes" id="UP000789920"/>
    </source>
</evidence>
<dbReference type="EMBL" id="CAJVQC010012720">
    <property type="protein sequence ID" value="CAG8641258.1"/>
    <property type="molecule type" value="Genomic_DNA"/>
</dbReference>
<dbReference type="Proteomes" id="UP000789920">
    <property type="component" value="Unassembled WGS sequence"/>
</dbReference>
<gene>
    <name evidence="1" type="ORF">RPERSI_LOCUS7493</name>
</gene>